<dbReference type="AlphaFoldDB" id="A0A6N2AHI3"/>
<proteinExistence type="predicted"/>
<evidence type="ECO:0000313" key="1">
    <source>
        <dbReference type="EMBL" id="TMW81937.1"/>
    </source>
</evidence>
<accession>A0A6N2AHI3</accession>
<gene>
    <name evidence="1" type="ORF">EJD97_007332</name>
</gene>
<organism evidence="1">
    <name type="scientific">Solanum chilense</name>
    <name type="common">Tomato</name>
    <name type="synonym">Lycopersicon chilense</name>
    <dbReference type="NCBI Taxonomy" id="4083"/>
    <lineage>
        <taxon>Eukaryota</taxon>
        <taxon>Viridiplantae</taxon>
        <taxon>Streptophyta</taxon>
        <taxon>Embryophyta</taxon>
        <taxon>Tracheophyta</taxon>
        <taxon>Spermatophyta</taxon>
        <taxon>Magnoliopsida</taxon>
        <taxon>eudicotyledons</taxon>
        <taxon>Gunneridae</taxon>
        <taxon>Pentapetalae</taxon>
        <taxon>asterids</taxon>
        <taxon>lamiids</taxon>
        <taxon>Solanales</taxon>
        <taxon>Solanaceae</taxon>
        <taxon>Solanoideae</taxon>
        <taxon>Solaneae</taxon>
        <taxon>Solanum</taxon>
        <taxon>Solanum subgen. Lycopersicon</taxon>
    </lineage>
</organism>
<comment type="caution">
    <text evidence="1">The sequence shown here is derived from an EMBL/GenBank/DDBJ whole genome shotgun (WGS) entry which is preliminary data.</text>
</comment>
<dbReference type="EMBL" id="RXGB01020656">
    <property type="protein sequence ID" value="TMW81937.1"/>
    <property type="molecule type" value="Genomic_DNA"/>
</dbReference>
<reference evidence="1" key="1">
    <citation type="submission" date="2019-05" db="EMBL/GenBank/DDBJ databases">
        <title>The de novo reference genome and transcriptome assemblies of the wild tomato species Solanum chilense.</title>
        <authorList>
            <person name="Stam R."/>
            <person name="Nosenko T."/>
            <person name="Hoerger A.C."/>
            <person name="Stephan W."/>
            <person name="Seidel M.A."/>
            <person name="Kuhn J.M.M."/>
            <person name="Haberer G."/>
            <person name="Tellier A."/>
        </authorList>
    </citation>
    <scope>NUCLEOTIDE SEQUENCE</scope>
    <source>
        <tissue evidence="1">Mature leaves</tissue>
    </source>
</reference>
<protein>
    <submittedName>
        <fullName evidence="1">Uncharacterized protein</fullName>
    </submittedName>
</protein>
<sequence length="52" mass="5763">MNAHGFFMSMEKQVCYIRGDGGGGGGKSYVNNSMNFIETKTTKQCNFDLLSF</sequence>
<name>A0A6N2AHI3_SOLCI</name>